<dbReference type="Gene3D" id="1.25.40.10">
    <property type="entry name" value="Tetratricopeptide repeat domain"/>
    <property type="match status" value="1"/>
</dbReference>
<feature type="compositionally biased region" description="Pro residues" evidence="2">
    <location>
        <begin position="41"/>
        <end position="51"/>
    </location>
</feature>
<keyword evidence="5" id="KW-1185">Reference proteome</keyword>
<evidence type="ECO:0000313" key="5">
    <source>
        <dbReference type="Proteomes" id="UP001626628"/>
    </source>
</evidence>
<gene>
    <name evidence="4" type="ORF">WAB15_10125</name>
</gene>
<dbReference type="EMBL" id="CP147982">
    <property type="protein sequence ID" value="WXK76313.1"/>
    <property type="molecule type" value="Genomic_DNA"/>
</dbReference>
<dbReference type="PRINTS" id="PR00364">
    <property type="entry name" value="DISEASERSIST"/>
</dbReference>
<dbReference type="InterPro" id="IPR003593">
    <property type="entry name" value="AAA+_ATPase"/>
</dbReference>
<dbReference type="SUPFAM" id="SSF48452">
    <property type="entry name" value="TPR-like"/>
    <property type="match status" value="1"/>
</dbReference>
<dbReference type="InterPro" id="IPR027417">
    <property type="entry name" value="P-loop_NTPase"/>
</dbReference>
<protein>
    <submittedName>
        <fullName evidence="4">Tetratricopeptide repeat protein</fullName>
    </submittedName>
</protein>
<dbReference type="SUPFAM" id="SSF52540">
    <property type="entry name" value="P-loop containing nucleoside triphosphate hydrolases"/>
    <property type="match status" value="1"/>
</dbReference>
<evidence type="ECO:0000256" key="1">
    <source>
        <dbReference type="PROSITE-ProRule" id="PRU00339"/>
    </source>
</evidence>
<evidence type="ECO:0000256" key="2">
    <source>
        <dbReference type="SAM" id="MobiDB-lite"/>
    </source>
</evidence>
<dbReference type="PANTHER" id="PTHR47691:SF3">
    <property type="entry name" value="HTH-TYPE TRANSCRIPTIONAL REGULATOR RV0890C-RELATED"/>
    <property type="match status" value="1"/>
</dbReference>
<evidence type="ECO:0000313" key="4">
    <source>
        <dbReference type="EMBL" id="WXK76313.1"/>
    </source>
</evidence>
<name>A0ABZ2QJK6_9ACTN</name>
<dbReference type="Proteomes" id="UP001626628">
    <property type="component" value="Chromosome"/>
</dbReference>
<dbReference type="InterPro" id="IPR019734">
    <property type="entry name" value="TPR_rpt"/>
</dbReference>
<dbReference type="PROSITE" id="PS50005">
    <property type="entry name" value="TPR"/>
    <property type="match status" value="1"/>
</dbReference>
<evidence type="ECO:0000259" key="3">
    <source>
        <dbReference type="SMART" id="SM00382"/>
    </source>
</evidence>
<dbReference type="SMART" id="SM00028">
    <property type="entry name" value="TPR"/>
    <property type="match status" value="4"/>
</dbReference>
<feature type="region of interest" description="Disordered" evidence="2">
    <location>
        <begin position="1"/>
        <end position="66"/>
    </location>
</feature>
<accession>A0ABZ2QJK6</accession>
<organism evidence="4 5">
    <name type="scientific">Streptomyces sirii</name>
    <dbReference type="NCBI Taxonomy" id="3127701"/>
    <lineage>
        <taxon>Bacteria</taxon>
        <taxon>Bacillati</taxon>
        <taxon>Actinomycetota</taxon>
        <taxon>Actinomycetes</taxon>
        <taxon>Kitasatosporales</taxon>
        <taxon>Streptomycetaceae</taxon>
        <taxon>Streptomyces</taxon>
    </lineage>
</organism>
<dbReference type="Pfam" id="PF13424">
    <property type="entry name" value="TPR_12"/>
    <property type="match status" value="2"/>
</dbReference>
<dbReference type="Pfam" id="PF13401">
    <property type="entry name" value="AAA_22"/>
    <property type="match status" value="1"/>
</dbReference>
<dbReference type="RefSeq" id="WP_407286021.1">
    <property type="nucleotide sequence ID" value="NZ_CP147982.1"/>
</dbReference>
<keyword evidence="1" id="KW-0802">TPR repeat</keyword>
<dbReference type="InterPro" id="IPR049945">
    <property type="entry name" value="AAA_22"/>
</dbReference>
<dbReference type="Gene3D" id="3.40.50.300">
    <property type="entry name" value="P-loop containing nucleotide triphosphate hydrolases"/>
    <property type="match status" value="1"/>
</dbReference>
<proteinExistence type="predicted"/>
<feature type="repeat" description="TPR" evidence="1">
    <location>
        <begin position="571"/>
        <end position="604"/>
    </location>
</feature>
<feature type="domain" description="AAA+ ATPase" evidence="3">
    <location>
        <begin position="95"/>
        <end position="240"/>
    </location>
</feature>
<sequence length="726" mass="76288">MTDQAVGGEHLPPESADVPAAALPCRRDAGPRRDAAARPTVPAPLPEPATPSEPGGPRSARSATEFAGRRRELKELRADIARAGLDTLSGRKGARSRVLLIAGRPGSGRTALAEELLRELAGGYPDGVLRATLTGPGARPADTGRTARDLLADLGEDAPPGASEDELTERLRGALAGRRALLFLDDAQGADEVEPLLPDAPDCLVVVVSQGPLTGIPDVRPCALGGLDSAACVEVLARYAGPTRITVDPRTAESVAEECGGQPAALVLAGAWLAARPKSSVADLRQALGAVPLPEDLPSGARPLFRAFHLAHAALPPPAARILRLTTLAPAGLVDAQIASALAGCSVAAAATALRDFAALGLLRPVAAGDDADSATRTPDAALLPQYRLPGCLDALVRELLQEHERPAEIQLARARMLERTVRLLQSCRAMGEPDGSPARQQVAGLPRSLRFSSRQAAAQWLSSRRGALLDAARIAVADGELDTLDRRLMAALTRTLLAHRGPKGAAPDLYALHGLVLKVAERRGLAREKAAALLNLADLDGQAGRTAQAATRYRGALEAARSVKDPVATVRALESLGDTYTELGDWQRAADWFGRALELRLARGEAAAAARLHGRIGGVYVSAGRWGEALKEWRAAARTHRRLGETAGQARAMGEVARVQEGAGRPEEALRTCREALETARKADDGRLQAVLQLRIADTLERLGDPAAAGVHRAVGERLLEDHPE</sequence>
<dbReference type="InterPro" id="IPR011990">
    <property type="entry name" value="TPR-like_helical_dom_sf"/>
</dbReference>
<reference evidence="4 5" key="1">
    <citation type="submission" date="2024-03" db="EMBL/GenBank/DDBJ databases">
        <title>The complete genome of Streptomyces sirii sp.nov.</title>
        <authorList>
            <person name="Zakalyukina Y.V."/>
            <person name="Belik A.R."/>
            <person name="Biryukov M.V."/>
            <person name="Baturina O.A."/>
            <person name="Kabilov M.R."/>
        </authorList>
    </citation>
    <scope>NUCLEOTIDE SEQUENCE [LARGE SCALE GENOMIC DNA]</scope>
    <source>
        <strain evidence="4 5">BP-8</strain>
    </source>
</reference>
<feature type="compositionally biased region" description="Basic and acidic residues" evidence="2">
    <location>
        <begin position="25"/>
        <end position="36"/>
    </location>
</feature>
<dbReference type="PANTHER" id="PTHR47691">
    <property type="entry name" value="REGULATOR-RELATED"/>
    <property type="match status" value="1"/>
</dbReference>
<dbReference type="SMART" id="SM00382">
    <property type="entry name" value="AAA"/>
    <property type="match status" value="1"/>
</dbReference>